<dbReference type="InterPro" id="IPR019181">
    <property type="entry name" value="LSM12_ABD"/>
</dbReference>
<dbReference type="CDD" id="cd01735">
    <property type="entry name" value="LSm12_N"/>
    <property type="match status" value="1"/>
</dbReference>
<feature type="region of interest" description="Disordered" evidence="2">
    <location>
        <begin position="177"/>
        <end position="203"/>
    </location>
</feature>
<gene>
    <name evidence="6" type="primary">LOC106458091</name>
</gene>
<evidence type="ECO:0000313" key="5">
    <source>
        <dbReference type="Proteomes" id="UP000694941"/>
    </source>
</evidence>
<evidence type="ECO:0000259" key="4">
    <source>
        <dbReference type="PROSITE" id="PS52002"/>
    </source>
</evidence>
<comment type="similarity">
    <text evidence="1">Belongs to the LSM12 family.</text>
</comment>
<dbReference type="PROSITE" id="PS52001">
    <property type="entry name" value="AD"/>
    <property type="match status" value="1"/>
</dbReference>
<dbReference type="Pfam" id="PF09793">
    <property type="entry name" value="AD"/>
    <property type="match status" value="1"/>
</dbReference>
<evidence type="ECO:0000313" key="6">
    <source>
        <dbReference type="RefSeq" id="XP_013773001.1"/>
    </source>
</evidence>
<name>A0ABM1B1P1_LIMPO</name>
<feature type="domain" description="Sm" evidence="4">
    <location>
        <begin position="5"/>
        <end position="75"/>
    </location>
</feature>
<dbReference type="InterPro" id="IPR048478">
    <property type="entry name" value="LSM12_LSM"/>
</dbReference>
<proteinExistence type="inferred from homology"/>
<dbReference type="SMART" id="SM00995">
    <property type="entry name" value="AD"/>
    <property type="match status" value="1"/>
</dbReference>
<accession>A0ABM1B1P1</accession>
<dbReference type="PROSITE" id="PS52002">
    <property type="entry name" value="SM"/>
    <property type="match status" value="1"/>
</dbReference>
<dbReference type="GeneID" id="106458091"/>
<keyword evidence="5" id="KW-1185">Reference proteome</keyword>
<dbReference type="RefSeq" id="XP_013773001.1">
    <property type="nucleotide sequence ID" value="XM_013917547.2"/>
</dbReference>
<reference evidence="6" key="1">
    <citation type="submission" date="2025-08" db="UniProtKB">
        <authorList>
            <consortium name="RefSeq"/>
        </authorList>
    </citation>
    <scope>IDENTIFICATION</scope>
    <source>
        <tissue evidence="6">Muscle</tissue>
    </source>
</reference>
<sequence length="203" mass="22462">MKVSMAEDGEYFSIGSIITCKTCFSQKVEGEVVAFDHQTKMLMLKCPSSTGKGNLSDINIVNLNFVEDVVVKKEANSNPPPLPHLNIEKLNNRANAQIEERQRLRTALASGVSPEGLKLFLAITKTINEVTWQGKNIVVMNQVTISPPYRPEDCKGKGDNNALTHVKKIVEKHVKDQQLQQLQQNSQAAPSRSPQQQPSLTSP</sequence>
<feature type="domain" description="AD" evidence="3">
    <location>
        <begin position="83"/>
        <end position="178"/>
    </location>
</feature>
<evidence type="ECO:0000259" key="3">
    <source>
        <dbReference type="PROSITE" id="PS52001"/>
    </source>
</evidence>
<dbReference type="Pfam" id="PF21166">
    <property type="entry name" value="LSM12_LSM"/>
    <property type="match status" value="1"/>
</dbReference>
<evidence type="ECO:0000256" key="1">
    <source>
        <dbReference type="ARBA" id="ARBA00006359"/>
    </source>
</evidence>
<dbReference type="InterPro" id="IPR047574">
    <property type="entry name" value="AD"/>
</dbReference>
<dbReference type="PANTHER" id="PTHR13542">
    <property type="entry name" value="LSM12 HOMOLOG"/>
    <property type="match status" value="1"/>
</dbReference>
<organism evidence="5 6">
    <name type="scientific">Limulus polyphemus</name>
    <name type="common">Atlantic horseshoe crab</name>
    <dbReference type="NCBI Taxonomy" id="6850"/>
    <lineage>
        <taxon>Eukaryota</taxon>
        <taxon>Metazoa</taxon>
        <taxon>Ecdysozoa</taxon>
        <taxon>Arthropoda</taxon>
        <taxon>Chelicerata</taxon>
        <taxon>Merostomata</taxon>
        <taxon>Xiphosura</taxon>
        <taxon>Limulidae</taxon>
        <taxon>Limulus</taxon>
    </lineage>
</organism>
<dbReference type="InterPro" id="IPR039683">
    <property type="entry name" value="Lsm12-like"/>
</dbReference>
<dbReference type="Proteomes" id="UP000694941">
    <property type="component" value="Unplaced"/>
</dbReference>
<evidence type="ECO:0000256" key="2">
    <source>
        <dbReference type="SAM" id="MobiDB-lite"/>
    </source>
</evidence>
<protein>
    <submittedName>
        <fullName evidence="6">Protein LSM12 homolog</fullName>
    </submittedName>
</protein>
<dbReference type="InterPro" id="IPR047575">
    <property type="entry name" value="Sm"/>
</dbReference>